<gene>
    <name evidence="1" type="ORF">FHS83_000597</name>
</gene>
<dbReference type="InterPro" id="IPR046871">
    <property type="entry name" value="Pro_CA_2"/>
</dbReference>
<dbReference type="EMBL" id="JAASRM010000001">
    <property type="protein sequence ID" value="NIK87279.1"/>
    <property type="molecule type" value="Genomic_DNA"/>
</dbReference>
<dbReference type="AlphaFoldDB" id="A0A846MVN8"/>
<dbReference type="InterPro" id="IPR006311">
    <property type="entry name" value="TAT_signal"/>
</dbReference>
<evidence type="ECO:0000313" key="1">
    <source>
        <dbReference type="EMBL" id="NIK87279.1"/>
    </source>
</evidence>
<accession>A0A846MVN8</accession>
<dbReference type="SUPFAM" id="SSF53056">
    <property type="entry name" value="beta-carbonic anhydrase, cab"/>
    <property type="match status" value="1"/>
</dbReference>
<dbReference type="GO" id="GO:0008270">
    <property type="term" value="F:zinc ion binding"/>
    <property type="evidence" value="ECO:0007669"/>
    <property type="project" value="InterPro"/>
</dbReference>
<proteinExistence type="predicted"/>
<protein>
    <recommendedName>
        <fullName evidence="3">Carbonic anhydrase</fullName>
    </recommendedName>
</protein>
<dbReference type="Pfam" id="PF20393">
    <property type="entry name" value="Pro_CA_2"/>
    <property type="match status" value="1"/>
</dbReference>
<dbReference type="GO" id="GO:0004089">
    <property type="term" value="F:carbonate dehydratase activity"/>
    <property type="evidence" value="ECO:0007669"/>
    <property type="project" value="InterPro"/>
</dbReference>
<comment type="caution">
    <text evidence="1">The sequence shown here is derived from an EMBL/GenBank/DDBJ whole genome shotgun (WGS) entry which is preliminary data.</text>
</comment>
<sequence>MKHNCCNHIGRRTVLSGAVFVAGGIALLPGTAFAGHAEALVLTCIDYRLVDDAVHFFDSHHLTNEYDQVSLAGASLAAVSPKFPSSNAALWDHVDIAKKLHAIKKVIVVDHRDCGAYKVAYGEKFVGERAGETAQHKEVMAEFKKTLAKKHPDLGVEFYLMDLDGKAEAVTV</sequence>
<name>A0A846MVN8_9PROT</name>
<keyword evidence="2" id="KW-1185">Reference proteome</keyword>
<dbReference type="Proteomes" id="UP000570514">
    <property type="component" value="Unassembled WGS sequence"/>
</dbReference>
<organism evidence="1 2">
    <name type="scientific">Rhizomicrobium palustre</name>
    <dbReference type="NCBI Taxonomy" id="189966"/>
    <lineage>
        <taxon>Bacteria</taxon>
        <taxon>Pseudomonadati</taxon>
        <taxon>Pseudomonadota</taxon>
        <taxon>Alphaproteobacteria</taxon>
        <taxon>Micropepsales</taxon>
        <taxon>Micropepsaceae</taxon>
        <taxon>Rhizomicrobium</taxon>
    </lineage>
</organism>
<dbReference type="Gene3D" id="3.40.1050.10">
    <property type="entry name" value="Carbonic anhydrase"/>
    <property type="match status" value="1"/>
</dbReference>
<dbReference type="PROSITE" id="PS51318">
    <property type="entry name" value="TAT"/>
    <property type="match status" value="1"/>
</dbReference>
<reference evidence="1 2" key="1">
    <citation type="submission" date="2020-03" db="EMBL/GenBank/DDBJ databases">
        <title>Genomic Encyclopedia of Type Strains, Phase IV (KMG-IV): sequencing the most valuable type-strain genomes for metagenomic binning, comparative biology and taxonomic classification.</title>
        <authorList>
            <person name="Goeker M."/>
        </authorList>
    </citation>
    <scope>NUCLEOTIDE SEQUENCE [LARGE SCALE GENOMIC DNA]</scope>
    <source>
        <strain evidence="1 2">DSM 19867</strain>
    </source>
</reference>
<dbReference type="RefSeq" id="WP_167080729.1">
    <property type="nucleotide sequence ID" value="NZ_BAAADC010000001.1"/>
</dbReference>
<dbReference type="InterPro" id="IPR036874">
    <property type="entry name" value="Carbonic_anhydrase_sf"/>
</dbReference>
<evidence type="ECO:0000313" key="2">
    <source>
        <dbReference type="Proteomes" id="UP000570514"/>
    </source>
</evidence>
<evidence type="ECO:0008006" key="3">
    <source>
        <dbReference type="Google" id="ProtNLM"/>
    </source>
</evidence>